<dbReference type="EMBL" id="JAPQKI010000011">
    <property type="protein sequence ID" value="KAJ5082738.1"/>
    <property type="molecule type" value="Genomic_DNA"/>
</dbReference>
<reference evidence="1" key="1">
    <citation type="submission" date="2022-11" db="EMBL/GenBank/DDBJ databases">
        <authorList>
            <person name="Petersen C."/>
        </authorList>
    </citation>
    <scope>NUCLEOTIDE SEQUENCE</scope>
    <source>
        <strain evidence="1">IBT 30761</strain>
    </source>
</reference>
<dbReference type="OrthoDB" id="1668230at2759"/>
<accession>A0A9W9JV59</accession>
<dbReference type="Proteomes" id="UP001149074">
    <property type="component" value="Unassembled WGS sequence"/>
</dbReference>
<protein>
    <submittedName>
        <fullName evidence="1">Uncharacterized protein</fullName>
    </submittedName>
</protein>
<dbReference type="AlphaFoldDB" id="A0A9W9JV59"/>
<evidence type="ECO:0000313" key="1">
    <source>
        <dbReference type="EMBL" id="KAJ5082738.1"/>
    </source>
</evidence>
<name>A0A9W9JV59_9EURO</name>
<keyword evidence="2" id="KW-1185">Reference proteome</keyword>
<proteinExistence type="predicted"/>
<dbReference type="RefSeq" id="XP_056469260.1">
    <property type="nucleotide sequence ID" value="XM_056624272.1"/>
</dbReference>
<reference evidence="1" key="2">
    <citation type="journal article" date="2023" name="IMA Fungus">
        <title>Comparative genomic study of the Penicillium genus elucidates a diverse pangenome and 15 lateral gene transfer events.</title>
        <authorList>
            <person name="Petersen C."/>
            <person name="Sorensen T."/>
            <person name="Nielsen M.R."/>
            <person name="Sondergaard T.E."/>
            <person name="Sorensen J.L."/>
            <person name="Fitzpatrick D.A."/>
            <person name="Frisvad J.C."/>
            <person name="Nielsen K.L."/>
        </authorList>
    </citation>
    <scope>NUCLEOTIDE SEQUENCE</scope>
    <source>
        <strain evidence="1">IBT 30761</strain>
    </source>
</reference>
<comment type="caution">
    <text evidence="1">The sequence shown here is derived from an EMBL/GenBank/DDBJ whole genome shotgun (WGS) entry which is preliminary data.</text>
</comment>
<dbReference type="GeneID" id="81363251"/>
<evidence type="ECO:0000313" key="2">
    <source>
        <dbReference type="Proteomes" id="UP001149074"/>
    </source>
</evidence>
<organism evidence="1 2">
    <name type="scientific">Penicillium argentinense</name>
    <dbReference type="NCBI Taxonomy" id="1131581"/>
    <lineage>
        <taxon>Eukaryota</taxon>
        <taxon>Fungi</taxon>
        <taxon>Dikarya</taxon>
        <taxon>Ascomycota</taxon>
        <taxon>Pezizomycotina</taxon>
        <taxon>Eurotiomycetes</taxon>
        <taxon>Eurotiomycetidae</taxon>
        <taxon>Eurotiales</taxon>
        <taxon>Aspergillaceae</taxon>
        <taxon>Penicillium</taxon>
    </lineage>
</organism>
<gene>
    <name evidence="1" type="ORF">N7532_011781</name>
</gene>
<sequence>MLTRIWDDTHAKSLIMEGPGAINIEEEGPVPYEPLLGQIWGEGSNSRIARMAPGVVINCP</sequence>